<proteinExistence type="predicted"/>
<reference evidence="1" key="2">
    <citation type="submission" date="2018-01" db="EMBL/GenBank/DDBJ databases">
        <title>FDA dAtabase for Regulatory Grade micrObial Sequences (FDA-ARGOS): Supporting development and validation of Infectious Disease Dx tests.</title>
        <authorList>
            <person name="Hoffmann M."/>
            <person name="Allard M."/>
            <person name="Evans P."/>
            <person name="Brown E."/>
            <person name="Tallon L."/>
            <person name="Sadzewicz L."/>
            <person name="Sengamalay N."/>
            <person name="Ott S."/>
            <person name="Godinez A."/>
            <person name="Nagaraj S."/>
            <person name="Vyas G."/>
            <person name="Aluvathingal J."/>
            <person name="Nadendla S."/>
            <person name="Geyer C."/>
            <person name="Sichtig H."/>
        </authorList>
    </citation>
    <scope>NUCLEOTIDE SEQUENCE</scope>
    <source>
        <strain evidence="1">FDAARGOS_107</strain>
    </source>
</reference>
<accession>A0A2S0S5W0</accession>
<keyword evidence="3" id="KW-1185">Reference proteome</keyword>
<dbReference type="EMBL" id="CP014038">
    <property type="protein sequence ID" value="AUW38303.1"/>
    <property type="molecule type" value="Genomic_DNA"/>
</dbReference>
<evidence type="ECO:0000313" key="2">
    <source>
        <dbReference type="EMBL" id="RIW17710.1"/>
    </source>
</evidence>
<dbReference type="OrthoDB" id="5906644at2"/>
<protein>
    <submittedName>
        <fullName evidence="2">Uncharacterized protein</fullName>
    </submittedName>
</protein>
<evidence type="ECO:0000313" key="4">
    <source>
        <dbReference type="Proteomes" id="UP000253437"/>
    </source>
</evidence>
<evidence type="ECO:0000313" key="3">
    <source>
        <dbReference type="Proteomes" id="UP000067422"/>
    </source>
</evidence>
<dbReference type="EMBL" id="QOUW02000008">
    <property type="protein sequence ID" value="RIW17710.1"/>
    <property type="molecule type" value="Genomic_DNA"/>
</dbReference>
<name>A0A2S0S5W0_VIBHA</name>
<reference evidence="3" key="1">
    <citation type="submission" date="2015-12" db="EMBL/GenBank/DDBJ databases">
        <title>FDA dAtabase for Regulatory Grade micrObial Sequences (FDA-ARGOS): Supporting development and validation of Infectious Disease Dx tests.</title>
        <authorList>
            <person name="Hoffmann M."/>
            <person name="Allard M."/>
            <person name="Evans P."/>
            <person name="Brown E."/>
            <person name="Tallon L.J."/>
            <person name="Sadzewicz L."/>
            <person name="Sengamalay N."/>
            <person name="Ott S."/>
            <person name="Godinez A."/>
            <person name="Nagaraj S."/>
            <person name="Vyas G."/>
            <person name="Aluvathingal J."/>
            <person name="Nadendla S."/>
            <person name="Geyer C."/>
            <person name="Sichtig H."/>
        </authorList>
    </citation>
    <scope>NUCLEOTIDE SEQUENCE [LARGE SCALE GENOMIC DNA]</scope>
    <source>
        <strain evidence="3">ATCC 43516</strain>
    </source>
</reference>
<reference evidence="2 4" key="3">
    <citation type="submission" date="2018-08" db="EMBL/GenBank/DDBJ databases">
        <title>Vibrio harveyi strains pathogenic to white snook Centropomus viridis Lockington (1877) and potential probiotic bacteria.</title>
        <authorList>
            <person name="Soto-Rodriguez S."/>
            <person name="Gomez-Gil B."/>
            <person name="Lozano-Olvera R."/>
        </authorList>
    </citation>
    <scope>NUCLEOTIDE SEQUENCE [LARGE SCALE GENOMIC DNA]</scope>
    <source>
        <strain evidence="2 4">CAIM 1508</strain>
    </source>
</reference>
<dbReference type="Proteomes" id="UP000067422">
    <property type="component" value="Chromosome 1"/>
</dbReference>
<gene>
    <name evidence="1" type="ORF">AL538_28390</name>
    <name evidence="2" type="ORF">DS957_004080</name>
</gene>
<dbReference type="KEGG" id="vhr:AL538_28390"/>
<organism evidence="2 4">
    <name type="scientific">Vibrio harveyi</name>
    <name type="common">Beneckea harveyi</name>
    <dbReference type="NCBI Taxonomy" id="669"/>
    <lineage>
        <taxon>Bacteria</taxon>
        <taxon>Pseudomonadati</taxon>
        <taxon>Pseudomonadota</taxon>
        <taxon>Gammaproteobacteria</taxon>
        <taxon>Vibrionales</taxon>
        <taxon>Vibrionaceae</taxon>
        <taxon>Vibrio</taxon>
    </lineage>
</organism>
<dbReference type="Proteomes" id="UP000253437">
    <property type="component" value="Unassembled WGS sequence"/>
</dbReference>
<sequence length="60" mass="7061">MIQSYKDTKLPFRLIHCEINYTQVTSRCWIQSAVTDSSSRKTTKRNSKLFPSCLTMKLFQ</sequence>
<dbReference type="AlphaFoldDB" id="A0A2S0S5W0"/>
<evidence type="ECO:0000313" key="1">
    <source>
        <dbReference type="EMBL" id="AUW38303.1"/>
    </source>
</evidence>